<evidence type="ECO:0000256" key="2">
    <source>
        <dbReference type="ARBA" id="ARBA00022801"/>
    </source>
</evidence>
<dbReference type="NCBIfam" id="TIGR00666">
    <property type="entry name" value="PBP4"/>
    <property type="match status" value="1"/>
</dbReference>
<organism evidence="4 5">
    <name type="scientific">Candidatus Gallionella acididurans</name>
    <dbReference type="NCBI Taxonomy" id="1796491"/>
    <lineage>
        <taxon>Bacteria</taxon>
        <taxon>Pseudomonadati</taxon>
        <taxon>Pseudomonadota</taxon>
        <taxon>Betaproteobacteria</taxon>
        <taxon>Nitrosomonadales</taxon>
        <taxon>Gallionellaceae</taxon>
        <taxon>Gallionella</taxon>
    </lineage>
</organism>
<dbReference type="Gene3D" id="3.40.710.10">
    <property type="entry name" value="DD-peptidase/beta-lactamase superfamily"/>
    <property type="match status" value="1"/>
</dbReference>
<accession>A0A139BU27</accession>
<dbReference type="InterPro" id="IPR012338">
    <property type="entry name" value="Beta-lactam/transpept-like"/>
</dbReference>
<reference evidence="4 5" key="1">
    <citation type="submission" date="2016-02" db="EMBL/GenBank/DDBJ databases">
        <authorList>
            <person name="Wen L."/>
            <person name="He K."/>
            <person name="Yang H."/>
        </authorList>
    </citation>
    <scope>NUCLEOTIDE SEQUENCE [LARGE SCALE GENOMIC DNA]</scope>
    <source>
        <strain evidence="4">ShG14-8</strain>
    </source>
</reference>
<dbReference type="PATRIC" id="fig|1796491.3.peg.1583"/>
<comment type="caution">
    <text evidence="4">The sequence shown here is derived from an EMBL/GenBank/DDBJ whole genome shotgun (WGS) entry which is preliminary data.</text>
</comment>
<feature type="region of interest" description="Disordered" evidence="3">
    <location>
        <begin position="343"/>
        <end position="384"/>
    </location>
</feature>
<evidence type="ECO:0000313" key="5">
    <source>
        <dbReference type="Proteomes" id="UP000070578"/>
    </source>
</evidence>
<dbReference type="EMBL" id="LSLI01000030">
    <property type="protein sequence ID" value="KXS32403.1"/>
    <property type="molecule type" value="Genomic_DNA"/>
</dbReference>
<keyword evidence="2" id="KW-0378">Hydrolase</keyword>
<dbReference type="GO" id="GO:0004185">
    <property type="term" value="F:serine-type carboxypeptidase activity"/>
    <property type="evidence" value="ECO:0007669"/>
    <property type="project" value="InterPro"/>
</dbReference>
<feature type="compositionally biased region" description="Basic and acidic residues" evidence="3">
    <location>
        <begin position="343"/>
        <end position="352"/>
    </location>
</feature>
<keyword evidence="4" id="KW-0121">Carboxypeptidase</keyword>
<gene>
    <name evidence="4" type="ORF">AWT59_1443</name>
</gene>
<dbReference type="InterPro" id="IPR000667">
    <property type="entry name" value="Peptidase_S13"/>
</dbReference>
<dbReference type="GO" id="GO:0006508">
    <property type="term" value="P:proteolysis"/>
    <property type="evidence" value="ECO:0007669"/>
    <property type="project" value="InterPro"/>
</dbReference>
<protein>
    <submittedName>
        <fullName evidence="4">D-alanyl-D-alanine carboxypeptidase/D-alanyl-D-alanine-endopeptidase</fullName>
    </submittedName>
</protein>
<dbReference type="PANTHER" id="PTHR30023:SF0">
    <property type="entry name" value="PENICILLIN-SENSITIVE CARBOXYPEPTIDASE A"/>
    <property type="match status" value="1"/>
</dbReference>
<dbReference type="Pfam" id="PF02113">
    <property type="entry name" value="Peptidase_S13"/>
    <property type="match status" value="2"/>
</dbReference>
<feature type="compositionally biased region" description="Low complexity" evidence="3">
    <location>
        <begin position="375"/>
        <end position="384"/>
    </location>
</feature>
<dbReference type="AlphaFoldDB" id="A0A139BU27"/>
<dbReference type="GO" id="GO:0000270">
    <property type="term" value="P:peptidoglycan metabolic process"/>
    <property type="evidence" value="ECO:0007669"/>
    <property type="project" value="TreeGrafter"/>
</dbReference>
<evidence type="ECO:0000313" key="4">
    <source>
        <dbReference type="EMBL" id="KXS32403.1"/>
    </source>
</evidence>
<keyword evidence="4" id="KW-0645">Protease</keyword>
<dbReference type="Gene3D" id="3.50.80.20">
    <property type="entry name" value="D-Ala-D-Ala carboxypeptidase C, peptidase S13"/>
    <property type="match status" value="1"/>
</dbReference>
<dbReference type="Proteomes" id="UP000070578">
    <property type="component" value="Unassembled WGS sequence"/>
</dbReference>
<sequence>LIEMRIFFIRLFIFCLVTSRAVAAVLPESVSDALKHAHIPLSSVSIVVQETHDAGPLISLNADRAMNPASTMKLLTTFASLETLGPAYRWKTEAYLDGKLENGVLQGDLVFKGYGDPKLTVEEFWMWLRELRQRGLREIRGDIVLDHSFFEAVNQDPAAFDNDPNRAYNVGTSALLLNFNALHLHLIPDGHATIALLEPDLAGYIVINRITTSNKLHCGGEDDYRARLDGHDIVLEGRIPAGCGEADDYFSLLPQDEYFFAVFSALWHELGGTVQGKMRAGVAPADQAPFASYISPPLSEVIRDINKFSNNIMARQLFLTLGTAGAAQETHAYPGAEIPLAADAKDDRDESSAPKAPGETSILAGHQGGGDSDGSDSPAAMPVPAAVPQPASIRRSTAAIRQWLNTQHLQFPELVLENGAGLSRRERISAQHLAELLRLATNSPFSAELEASLPILGMDGTVKKRFKNSDIAGYAHLKTGSLEGVKSIAGYVKARSGKQWIVVFIVNHPNAARAQPAQDALIEWLQKGS</sequence>
<proteinExistence type="inferred from homology"/>
<feature type="non-terminal residue" evidence="4">
    <location>
        <position position="1"/>
    </location>
</feature>
<dbReference type="PANTHER" id="PTHR30023">
    <property type="entry name" value="D-ALANYL-D-ALANINE CARBOXYPEPTIDASE"/>
    <property type="match status" value="1"/>
</dbReference>
<name>A0A139BU27_9PROT</name>
<dbReference type="PRINTS" id="PR00922">
    <property type="entry name" value="DADACBPTASE3"/>
</dbReference>
<dbReference type="SUPFAM" id="SSF56601">
    <property type="entry name" value="beta-lactamase/transpeptidase-like"/>
    <property type="match status" value="1"/>
</dbReference>
<comment type="similarity">
    <text evidence="1">Belongs to the peptidase S13 family.</text>
</comment>
<evidence type="ECO:0000256" key="3">
    <source>
        <dbReference type="SAM" id="MobiDB-lite"/>
    </source>
</evidence>
<reference evidence="4 5" key="2">
    <citation type="submission" date="2016-03" db="EMBL/GenBank/DDBJ databases">
        <title>New uncultured bacterium of the family Gallionellaceae from acid mine drainage: description and reconstruction of genome based on metagenomic analysis of microbial community.</title>
        <authorList>
            <person name="Kadnikov V."/>
            <person name="Ivasenko D."/>
            <person name="Beletsky A."/>
            <person name="Mardanov A."/>
            <person name="Danilova E."/>
            <person name="Pimenov N."/>
            <person name="Karnachuk O."/>
            <person name="Ravin N."/>
        </authorList>
    </citation>
    <scope>NUCLEOTIDE SEQUENCE [LARGE SCALE GENOMIC DNA]</scope>
    <source>
        <strain evidence="4">ShG14-8</strain>
    </source>
</reference>
<evidence type="ECO:0000256" key="1">
    <source>
        <dbReference type="ARBA" id="ARBA00006096"/>
    </source>
</evidence>